<protein>
    <submittedName>
        <fullName evidence="2">Uncharacterized protein</fullName>
    </submittedName>
</protein>
<feature type="transmembrane region" description="Helical" evidence="1">
    <location>
        <begin position="12"/>
        <end position="33"/>
    </location>
</feature>
<keyword evidence="1" id="KW-0812">Transmembrane</keyword>
<evidence type="ECO:0000256" key="1">
    <source>
        <dbReference type="SAM" id="Phobius"/>
    </source>
</evidence>
<organism evidence="2">
    <name type="scientific">Siphoviridae sp. ctMOb8</name>
    <dbReference type="NCBI Taxonomy" id="2825460"/>
    <lineage>
        <taxon>Viruses</taxon>
        <taxon>Duplodnaviria</taxon>
        <taxon>Heunggongvirae</taxon>
        <taxon>Uroviricota</taxon>
        <taxon>Caudoviricetes</taxon>
    </lineage>
</organism>
<reference evidence="2" key="1">
    <citation type="journal article" date="2021" name="Proc. Natl. Acad. Sci. U.S.A.">
        <title>A Catalog of Tens of Thousands of Viruses from Human Metagenomes Reveals Hidden Associations with Chronic Diseases.</title>
        <authorList>
            <person name="Tisza M.J."/>
            <person name="Buck C.B."/>
        </authorList>
    </citation>
    <scope>NUCLEOTIDE SEQUENCE</scope>
    <source>
        <strain evidence="2">CtMOb8</strain>
    </source>
</reference>
<proteinExistence type="predicted"/>
<name>A0A8S5Q0V2_9CAUD</name>
<dbReference type="EMBL" id="BK015544">
    <property type="protein sequence ID" value="DAE12148.1"/>
    <property type="molecule type" value="Genomic_DNA"/>
</dbReference>
<keyword evidence="1" id="KW-0472">Membrane</keyword>
<sequence>MYLNLRFYVSKPTFLFTNSYIFVYFVCSNSLIFNSSNFP</sequence>
<accession>A0A8S5Q0V2</accession>
<keyword evidence="1" id="KW-1133">Transmembrane helix</keyword>
<evidence type="ECO:0000313" key="2">
    <source>
        <dbReference type="EMBL" id="DAE12148.1"/>
    </source>
</evidence>